<keyword evidence="8 15" id="KW-0791">Threonine biosynthesis</keyword>
<evidence type="ECO:0000256" key="2">
    <source>
        <dbReference type="ARBA" id="ARBA00005076"/>
    </source>
</evidence>
<feature type="active site" description="Acyl-thioester intermediate" evidence="15">
    <location>
        <position position="137"/>
    </location>
</feature>
<comment type="pathway">
    <text evidence="2 15">Amino-acid biosynthesis; L-lysine biosynthesis via DAP pathway; (S)-tetrahydrodipicolinate from L-aspartate: step 2/4.</text>
</comment>
<feature type="binding site" evidence="15">
    <location>
        <begin position="167"/>
        <end position="168"/>
    </location>
    <ligand>
        <name>NADP(+)</name>
        <dbReference type="ChEBI" id="CHEBI:58349"/>
    </ligand>
</feature>
<dbReference type="RefSeq" id="WP_251839889.1">
    <property type="nucleotide sequence ID" value="NZ_JACSPO010000005.1"/>
</dbReference>
<keyword evidence="13 15" id="KW-0486">Methionine biosynthesis</keyword>
<evidence type="ECO:0000256" key="12">
    <source>
        <dbReference type="ARBA" id="ARBA00023154"/>
    </source>
</evidence>
<keyword evidence="12 15" id="KW-0457">Lysine biosynthesis</keyword>
<dbReference type="PANTHER" id="PTHR46278:SF2">
    <property type="entry name" value="ASPARTATE-SEMIALDEHYDE DEHYDROGENASE"/>
    <property type="match status" value="1"/>
</dbReference>
<dbReference type="InterPro" id="IPR000319">
    <property type="entry name" value="Asp-semialdehyde_DH_CS"/>
</dbReference>
<dbReference type="NCBIfam" id="TIGR01296">
    <property type="entry name" value="asd_B"/>
    <property type="match status" value="1"/>
</dbReference>
<gene>
    <name evidence="15" type="primary">asd</name>
    <name evidence="17" type="ORF">H9624_10680</name>
</gene>
<comment type="caution">
    <text evidence="15">Lacks conserved residue(s) required for the propagation of feature annotation.</text>
</comment>
<organism evidence="17 18">
    <name type="scientific">Oceanitalea stevensii</name>
    <dbReference type="NCBI Taxonomy" id="2763072"/>
    <lineage>
        <taxon>Bacteria</taxon>
        <taxon>Bacillati</taxon>
        <taxon>Actinomycetota</taxon>
        <taxon>Actinomycetes</taxon>
        <taxon>Micrococcales</taxon>
        <taxon>Bogoriellaceae</taxon>
        <taxon>Georgenia</taxon>
    </lineage>
</organism>
<dbReference type="InterPro" id="IPR000534">
    <property type="entry name" value="Semialdehyde_DH_NAD-bd"/>
</dbReference>
<evidence type="ECO:0000313" key="18">
    <source>
        <dbReference type="Proteomes" id="UP000661894"/>
    </source>
</evidence>
<comment type="pathway">
    <text evidence="1 15">Amino-acid biosynthesis; L-methionine biosynthesis via de novo pathway; L-homoserine from L-aspartate: step 2/3.</text>
</comment>
<comment type="subunit">
    <text evidence="5 15">Homodimer.</text>
</comment>
<evidence type="ECO:0000313" key="17">
    <source>
        <dbReference type="EMBL" id="MBD8062789.1"/>
    </source>
</evidence>
<accession>A0ABR8Z4R4</accession>
<dbReference type="InterPro" id="IPR012280">
    <property type="entry name" value="Semialdhyde_DH_dimer_dom"/>
</dbReference>
<evidence type="ECO:0000256" key="1">
    <source>
        <dbReference type="ARBA" id="ARBA00005021"/>
    </source>
</evidence>
<evidence type="ECO:0000256" key="6">
    <source>
        <dbReference type="ARBA" id="ARBA00013120"/>
    </source>
</evidence>
<dbReference type="Pfam" id="PF01118">
    <property type="entry name" value="Semialdhyde_dh"/>
    <property type="match status" value="1"/>
</dbReference>
<proteinExistence type="inferred from homology"/>
<dbReference type="PROSITE" id="PS01103">
    <property type="entry name" value="ASD"/>
    <property type="match status" value="1"/>
</dbReference>
<dbReference type="Gene3D" id="3.40.50.720">
    <property type="entry name" value="NAD(P)-binding Rossmann-like Domain"/>
    <property type="match status" value="1"/>
</dbReference>
<protein>
    <recommendedName>
        <fullName evidence="6 15">Aspartate-semialdehyde dehydrogenase</fullName>
        <shortName evidence="15">ASA dehydrogenase</shortName>
        <shortName evidence="15">ASADH</shortName>
        <ecNumber evidence="6 15">1.2.1.11</ecNumber>
    </recommendedName>
    <alternativeName>
        <fullName evidence="15">Aspartate-beta-semialdehyde dehydrogenase</fullName>
    </alternativeName>
</protein>
<dbReference type="CDD" id="cd02316">
    <property type="entry name" value="VcASADH2_like_N"/>
    <property type="match status" value="1"/>
</dbReference>
<feature type="active site" description="Proton acceptor" evidence="15">
    <location>
        <position position="264"/>
    </location>
</feature>
<keyword evidence="7 15" id="KW-0028">Amino-acid biosynthesis</keyword>
<feature type="binding site" evidence="15">
    <location>
        <begin position="19"/>
        <end position="22"/>
    </location>
    <ligand>
        <name>NADP(+)</name>
        <dbReference type="ChEBI" id="CHEBI:58349"/>
    </ligand>
</feature>
<dbReference type="EMBL" id="JACSPO010000005">
    <property type="protein sequence ID" value="MBD8062789.1"/>
    <property type="molecule type" value="Genomic_DNA"/>
</dbReference>
<evidence type="ECO:0000256" key="7">
    <source>
        <dbReference type="ARBA" id="ARBA00022605"/>
    </source>
</evidence>
<dbReference type="SMART" id="SM00859">
    <property type="entry name" value="Semialdhyde_dh"/>
    <property type="match status" value="1"/>
</dbReference>
<evidence type="ECO:0000256" key="3">
    <source>
        <dbReference type="ARBA" id="ARBA00005097"/>
    </source>
</evidence>
<dbReference type="Pfam" id="PF02774">
    <property type="entry name" value="Semialdhyde_dhC"/>
    <property type="match status" value="1"/>
</dbReference>
<feature type="domain" description="Semialdehyde dehydrogenase NAD-binding" evidence="16">
    <location>
        <begin position="12"/>
        <end position="127"/>
    </location>
</feature>
<comment type="caution">
    <text evidence="17">The sequence shown here is derived from an EMBL/GenBank/DDBJ whole genome shotgun (WGS) entry which is preliminary data.</text>
</comment>
<sequence>MSTHAADRAGVTLAVVGATGQVGAVMRQILEDRDFPVAAIRYFASARSAGKTLPWKGEDVVVEDVATADLSGIDIAVFSAGGATSREQAPRFVEAGALVVDNSSAFRKDPQVPLVVSEVNPHSLEDIPTGIVANPNCTTMAAMPTLKVLHEEAGLKRLVVSTYQAVSGSGVAGVRELDTQVRAAVEQDTTALAQDGSAVTLPEPQTYVAPIAFDVVALAGSIVDDGSEETDEEQKLRNESRKILDLPGLAVSGTCVRVPVFSGHSLSINAEFERPISAERARELLADAPGVELADVPTPLAATGKDATFVGRIRQDQSVEDGRGLALFVVGDNLRKGAALNTIQIAELLAEKILASA</sequence>
<feature type="binding site" evidence="15">
    <location>
        <position position="164"/>
    </location>
    <ligand>
        <name>substrate</name>
    </ligand>
</feature>
<dbReference type="InterPro" id="IPR005986">
    <property type="entry name" value="Asp_semialdehyde_DH_beta"/>
</dbReference>
<dbReference type="PIRSF" id="PIRSF000148">
    <property type="entry name" value="ASA_dh"/>
    <property type="match status" value="1"/>
</dbReference>
<keyword evidence="11 15" id="KW-0560">Oxidoreductase</keyword>
<evidence type="ECO:0000256" key="9">
    <source>
        <dbReference type="ARBA" id="ARBA00022857"/>
    </source>
</evidence>
<dbReference type="Gene3D" id="3.30.360.10">
    <property type="entry name" value="Dihydrodipicolinate Reductase, domain 2"/>
    <property type="match status" value="1"/>
</dbReference>
<evidence type="ECO:0000256" key="10">
    <source>
        <dbReference type="ARBA" id="ARBA00022915"/>
    </source>
</evidence>
<evidence type="ECO:0000256" key="15">
    <source>
        <dbReference type="HAMAP-Rule" id="MF_02121"/>
    </source>
</evidence>
<evidence type="ECO:0000256" key="4">
    <source>
        <dbReference type="ARBA" id="ARBA00010584"/>
    </source>
</evidence>
<feature type="binding site" evidence="15">
    <location>
        <position position="333"/>
    </location>
    <ligand>
        <name>NADP(+)</name>
        <dbReference type="ChEBI" id="CHEBI:58349"/>
    </ligand>
</feature>
<keyword evidence="18" id="KW-1185">Reference proteome</keyword>
<dbReference type="SUPFAM" id="SSF55347">
    <property type="entry name" value="Glyceraldehyde-3-phosphate dehydrogenase-like, C-terminal domain"/>
    <property type="match status" value="1"/>
</dbReference>
<keyword evidence="9 15" id="KW-0521">NADP</keyword>
<dbReference type="PANTHER" id="PTHR46278">
    <property type="entry name" value="DEHYDROGENASE, PUTATIVE-RELATED"/>
    <property type="match status" value="1"/>
</dbReference>
<dbReference type="NCBIfam" id="NF011456">
    <property type="entry name" value="PRK14874.1"/>
    <property type="match status" value="1"/>
</dbReference>
<name>A0ABR8Z4R4_9MICO</name>
<evidence type="ECO:0000256" key="14">
    <source>
        <dbReference type="ARBA" id="ARBA00047891"/>
    </source>
</evidence>
<feature type="binding site" evidence="15">
    <location>
        <position position="107"/>
    </location>
    <ligand>
        <name>phosphate</name>
        <dbReference type="ChEBI" id="CHEBI:43474"/>
    </ligand>
</feature>
<dbReference type="GO" id="GO:0004073">
    <property type="term" value="F:aspartate-semialdehyde dehydrogenase activity"/>
    <property type="evidence" value="ECO:0007669"/>
    <property type="project" value="UniProtKB-EC"/>
</dbReference>
<evidence type="ECO:0000256" key="11">
    <source>
        <dbReference type="ARBA" id="ARBA00023002"/>
    </source>
</evidence>
<comment type="function">
    <text evidence="15">Catalyzes the NADPH-dependent formation of L-aspartate-semialdehyde (L-ASA) by the reductive dephosphorylation of L-aspartyl-4-phosphate.</text>
</comment>
<evidence type="ECO:0000256" key="8">
    <source>
        <dbReference type="ARBA" id="ARBA00022697"/>
    </source>
</evidence>
<comment type="pathway">
    <text evidence="3 15">Amino-acid biosynthesis; L-threonine biosynthesis; L-threonine from L-aspartate: step 2/5.</text>
</comment>
<comment type="catalytic activity">
    <reaction evidence="14 15">
        <text>L-aspartate 4-semialdehyde + phosphate + NADP(+) = 4-phospho-L-aspartate + NADPH + H(+)</text>
        <dbReference type="Rhea" id="RHEA:24284"/>
        <dbReference type="ChEBI" id="CHEBI:15378"/>
        <dbReference type="ChEBI" id="CHEBI:43474"/>
        <dbReference type="ChEBI" id="CHEBI:57535"/>
        <dbReference type="ChEBI" id="CHEBI:57783"/>
        <dbReference type="ChEBI" id="CHEBI:58349"/>
        <dbReference type="ChEBI" id="CHEBI:537519"/>
        <dbReference type="EC" id="1.2.1.11"/>
    </reaction>
</comment>
<evidence type="ECO:0000259" key="16">
    <source>
        <dbReference type="SMART" id="SM00859"/>
    </source>
</evidence>
<comment type="similarity">
    <text evidence="4 15">Belongs to the aspartate-semialdehyde dehydrogenase family.</text>
</comment>
<reference evidence="17 18" key="1">
    <citation type="submission" date="2020-08" db="EMBL/GenBank/DDBJ databases">
        <title>A Genomic Blueprint of the Chicken Gut Microbiome.</title>
        <authorList>
            <person name="Gilroy R."/>
            <person name="Ravi A."/>
            <person name="Getino M."/>
            <person name="Pursley I."/>
            <person name="Horton D.L."/>
            <person name="Alikhan N.-F."/>
            <person name="Baker D."/>
            <person name="Gharbi K."/>
            <person name="Hall N."/>
            <person name="Watson M."/>
            <person name="Adriaenssens E.M."/>
            <person name="Foster-Nyarko E."/>
            <person name="Jarju S."/>
            <person name="Secka A."/>
            <person name="Antonio M."/>
            <person name="Oren A."/>
            <person name="Chaudhuri R."/>
            <person name="La Ragione R.M."/>
            <person name="Hildebrand F."/>
            <person name="Pallen M.J."/>
        </authorList>
    </citation>
    <scope>NUCLEOTIDE SEQUENCE [LARGE SCALE GENOMIC DNA]</scope>
    <source>
        <strain evidence="17 18">Sa1BUA1</strain>
    </source>
</reference>
<feature type="binding site" evidence="15">
    <location>
        <position position="257"/>
    </location>
    <ligand>
        <name>substrate</name>
    </ligand>
</feature>
<dbReference type="HAMAP" id="MF_02121">
    <property type="entry name" value="ASADH"/>
    <property type="match status" value="1"/>
</dbReference>
<evidence type="ECO:0000256" key="13">
    <source>
        <dbReference type="ARBA" id="ARBA00023167"/>
    </source>
</evidence>
<dbReference type="InterPro" id="IPR036291">
    <property type="entry name" value="NAD(P)-bd_dom_sf"/>
</dbReference>
<evidence type="ECO:0000256" key="5">
    <source>
        <dbReference type="ARBA" id="ARBA00011738"/>
    </source>
</evidence>
<dbReference type="Proteomes" id="UP000661894">
    <property type="component" value="Unassembled WGS sequence"/>
</dbReference>
<keyword evidence="10 15" id="KW-0220">Diaminopimelate biosynthesis</keyword>
<dbReference type="CDD" id="cd18131">
    <property type="entry name" value="ASADH_C_bac_euk_like"/>
    <property type="match status" value="1"/>
</dbReference>
<dbReference type="SUPFAM" id="SSF51735">
    <property type="entry name" value="NAD(P)-binding Rossmann-fold domains"/>
    <property type="match status" value="1"/>
</dbReference>
<dbReference type="InterPro" id="IPR012080">
    <property type="entry name" value="Asp_semialdehyde_DH"/>
</dbReference>
<feature type="binding site" evidence="15">
    <location>
        <begin position="47"/>
        <end position="48"/>
    </location>
    <ligand>
        <name>NADP(+)</name>
        <dbReference type="ChEBI" id="CHEBI:58349"/>
    </ligand>
</feature>
<dbReference type="EC" id="1.2.1.11" evidence="6 15"/>